<gene>
    <name evidence="2" type="ORF">A6X21_10415</name>
</gene>
<name>A0A1C3E6Q1_9PLAN</name>
<dbReference type="RefSeq" id="WP_068850632.1">
    <property type="nucleotide sequence ID" value="NZ_LYDR01000150.1"/>
</dbReference>
<evidence type="ECO:0000313" key="3">
    <source>
        <dbReference type="Proteomes" id="UP000094828"/>
    </source>
</evidence>
<sequence>MQSKAIRELRLSEQKTTNTHKASAVQAISASARGIQNGAVNGLFIAHQRMDDLISCEAQLRAQRVLGEPELRTR</sequence>
<protein>
    <submittedName>
        <fullName evidence="2">Uncharacterized protein</fullName>
    </submittedName>
</protein>
<evidence type="ECO:0000313" key="2">
    <source>
        <dbReference type="EMBL" id="ODA28904.1"/>
    </source>
</evidence>
<reference evidence="2 3" key="1">
    <citation type="submission" date="2016-05" db="EMBL/GenBank/DDBJ databases">
        <title>Genomic and physiological characterization of Planctopirus sp. isolated from fresh water lake.</title>
        <authorList>
            <person name="Subhash Y."/>
            <person name="Ramana C."/>
        </authorList>
    </citation>
    <scope>NUCLEOTIDE SEQUENCE [LARGE SCALE GENOMIC DNA]</scope>
    <source>
        <strain evidence="2 3">JC280</strain>
    </source>
</reference>
<accession>A0A1C3E6Q1</accession>
<evidence type="ECO:0000256" key="1">
    <source>
        <dbReference type="SAM" id="MobiDB-lite"/>
    </source>
</evidence>
<feature type="compositionally biased region" description="Basic and acidic residues" evidence="1">
    <location>
        <begin position="1"/>
        <end position="13"/>
    </location>
</feature>
<dbReference type="AlphaFoldDB" id="A0A1C3E6Q1"/>
<keyword evidence="3" id="KW-1185">Reference proteome</keyword>
<feature type="region of interest" description="Disordered" evidence="1">
    <location>
        <begin position="1"/>
        <end position="22"/>
    </location>
</feature>
<proteinExistence type="predicted"/>
<comment type="caution">
    <text evidence="2">The sequence shown here is derived from an EMBL/GenBank/DDBJ whole genome shotgun (WGS) entry which is preliminary data.</text>
</comment>
<dbReference type="EMBL" id="LYDR01000150">
    <property type="protein sequence ID" value="ODA28904.1"/>
    <property type="molecule type" value="Genomic_DNA"/>
</dbReference>
<organism evidence="2 3">
    <name type="scientific">Planctopirus hydrillae</name>
    <dbReference type="NCBI Taxonomy" id="1841610"/>
    <lineage>
        <taxon>Bacteria</taxon>
        <taxon>Pseudomonadati</taxon>
        <taxon>Planctomycetota</taxon>
        <taxon>Planctomycetia</taxon>
        <taxon>Planctomycetales</taxon>
        <taxon>Planctomycetaceae</taxon>
        <taxon>Planctopirus</taxon>
    </lineage>
</organism>
<dbReference type="Proteomes" id="UP000094828">
    <property type="component" value="Unassembled WGS sequence"/>
</dbReference>